<evidence type="ECO:0000313" key="1">
    <source>
        <dbReference type="EMBL" id="GAC31114.1"/>
    </source>
</evidence>
<reference evidence="2" key="1">
    <citation type="journal article" date="2014" name="Environ. Microbiol.">
        <title>Comparative genomics of the marine bacterial genus Glaciecola reveals the high degree of genomic diversity and genomic characteristic for cold adaptation.</title>
        <authorList>
            <person name="Qin Q.L."/>
            <person name="Xie B.B."/>
            <person name="Yu Y."/>
            <person name="Shu Y.L."/>
            <person name="Rong J.C."/>
            <person name="Zhang Y.J."/>
            <person name="Zhao D.L."/>
            <person name="Chen X.L."/>
            <person name="Zhang X.Y."/>
            <person name="Chen B."/>
            <person name="Zhou B.C."/>
            <person name="Zhang Y.Z."/>
        </authorList>
    </citation>
    <scope>NUCLEOTIDE SEQUENCE [LARGE SCALE GENOMIC DNA]</scope>
    <source>
        <strain evidence="2">LMG 21857</strain>
    </source>
</reference>
<sequence length="38" mass="4452">MKLGRKTWRRLRAGDFYLLGFKGTVRNLSEHLGKALDF</sequence>
<protein>
    <submittedName>
        <fullName evidence="1">Uncharacterized protein</fullName>
    </submittedName>
</protein>
<organism evidence="1 2">
    <name type="scientific">Paraglaciecola polaris LMG 21857</name>
    <dbReference type="NCBI Taxonomy" id="1129793"/>
    <lineage>
        <taxon>Bacteria</taxon>
        <taxon>Pseudomonadati</taxon>
        <taxon>Pseudomonadota</taxon>
        <taxon>Gammaproteobacteria</taxon>
        <taxon>Alteromonadales</taxon>
        <taxon>Alteromonadaceae</taxon>
        <taxon>Paraglaciecola</taxon>
    </lineage>
</organism>
<dbReference type="STRING" id="1129793.GPLA_0195"/>
<evidence type="ECO:0000313" key="2">
    <source>
        <dbReference type="Proteomes" id="UP000006322"/>
    </source>
</evidence>
<dbReference type="Proteomes" id="UP000006322">
    <property type="component" value="Unassembled WGS sequence"/>
</dbReference>
<gene>
    <name evidence="1" type="ORF">GPLA_0195</name>
</gene>
<proteinExistence type="predicted"/>
<dbReference type="EMBL" id="BAER01000013">
    <property type="protein sequence ID" value="GAC31114.1"/>
    <property type="molecule type" value="Genomic_DNA"/>
</dbReference>
<keyword evidence="2" id="KW-1185">Reference proteome</keyword>
<dbReference type="AlphaFoldDB" id="K6YED9"/>
<name>K6YED9_9ALTE</name>
<accession>K6YED9</accession>
<comment type="caution">
    <text evidence="1">The sequence shown here is derived from an EMBL/GenBank/DDBJ whole genome shotgun (WGS) entry which is preliminary data.</text>
</comment>